<dbReference type="Proteomes" id="UP000094023">
    <property type="component" value="Unassembled WGS sequence"/>
</dbReference>
<evidence type="ECO:0000313" key="3">
    <source>
        <dbReference type="Proteomes" id="UP000094023"/>
    </source>
</evidence>
<feature type="signal peptide" evidence="1">
    <location>
        <begin position="1"/>
        <end position="21"/>
    </location>
</feature>
<dbReference type="PATRIC" id="fig|1354337.4.peg.1321"/>
<dbReference type="STRING" id="1354337.M983_1298"/>
<accession>A0A198G6B8</accession>
<keyword evidence="3" id="KW-1185">Reference proteome</keyword>
<dbReference type="PROSITE" id="PS51257">
    <property type="entry name" value="PROKAR_LIPOPROTEIN"/>
    <property type="match status" value="1"/>
</dbReference>
<organism evidence="2 3">
    <name type="scientific">Proteus myxofaciens ATCC 19692</name>
    <dbReference type="NCBI Taxonomy" id="1354337"/>
    <lineage>
        <taxon>Bacteria</taxon>
        <taxon>Pseudomonadati</taxon>
        <taxon>Pseudomonadota</taxon>
        <taxon>Gammaproteobacteria</taxon>
        <taxon>Enterobacterales</taxon>
        <taxon>Morganellaceae</taxon>
        <taxon>Proteus</taxon>
    </lineage>
</organism>
<gene>
    <name evidence="2" type="ORF">M983_1298</name>
</gene>
<name>A0A198G6B8_9GAMM</name>
<dbReference type="RefSeq" id="WP_066748877.1">
    <property type="nucleotide sequence ID" value="NZ_LXEN01000057.1"/>
</dbReference>
<protein>
    <recommendedName>
        <fullName evidence="4">DUF4056 domain-containing protein</fullName>
    </recommendedName>
</protein>
<feature type="chain" id="PRO_5008278873" description="DUF4056 domain-containing protein" evidence="1">
    <location>
        <begin position="22"/>
        <end position="382"/>
    </location>
</feature>
<dbReference type="OrthoDB" id="1164519at2"/>
<comment type="caution">
    <text evidence="2">The sequence shown here is derived from an EMBL/GenBank/DDBJ whole genome shotgun (WGS) entry which is preliminary data.</text>
</comment>
<reference evidence="2 3" key="1">
    <citation type="submission" date="2016-04" db="EMBL/GenBank/DDBJ databases">
        <title>ATOL: Assembling a taxonomically balanced genome-scale reconstruction of the evolutionary history of the Enterobacteriaceae.</title>
        <authorList>
            <person name="Plunkett G.III."/>
            <person name="Neeno-Eckwall E.C."/>
            <person name="Glasner J.D."/>
            <person name="Perna N.T."/>
        </authorList>
    </citation>
    <scope>NUCLEOTIDE SEQUENCE [LARGE SCALE GENOMIC DNA]</scope>
    <source>
        <strain evidence="2 3">ATCC 19692</strain>
    </source>
</reference>
<proteinExistence type="predicted"/>
<dbReference type="InterPro" id="IPR025130">
    <property type="entry name" value="DUF4056"/>
</dbReference>
<dbReference type="EMBL" id="LXEN01000057">
    <property type="protein sequence ID" value="OAT32500.1"/>
    <property type="molecule type" value="Genomic_DNA"/>
</dbReference>
<dbReference type="Pfam" id="PF13265">
    <property type="entry name" value="DUF4056"/>
    <property type="match status" value="1"/>
</dbReference>
<sequence length="382" mass="44106">MLKRFLTLTLITVLISGCTHVTPVDSIEANLSTQTTEEASQIWSVPKPLNAPNGLRPCCAFGYDLKVKAWGIPVPFYRIDNIVEKDKLGLHRYNDNFWLGTAAVLGFGNEKSGLLYSHKGGFLDIAHIRDTADYTYYLFSHIYPNLGKEWTLTLSDELAQRKIHFTEFTPPKDAMKRYTLSAYLAARLGFQLAVWHEIAQWYGFRSVPGFSEGISAFSPEDLYSNLIGARLSLTLILKGHATTLEQYNHSMQAIIPSALDFLESQPREKTQQWFDVIDKQWWDSQRRVPEKFLVLKRDYHTEDVRYPILPFEENTLPHLLTLPHFYHDYNLNQLAEFQLHPTNHMKDLPIPTTYWTDADFTDLAEKAQEFDRKTQPKIAEND</sequence>
<evidence type="ECO:0000256" key="1">
    <source>
        <dbReference type="SAM" id="SignalP"/>
    </source>
</evidence>
<evidence type="ECO:0000313" key="2">
    <source>
        <dbReference type="EMBL" id="OAT32500.1"/>
    </source>
</evidence>
<dbReference type="AlphaFoldDB" id="A0A198G6B8"/>
<keyword evidence="1" id="KW-0732">Signal</keyword>
<evidence type="ECO:0008006" key="4">
    <source>
        <dbReference type="Google" id="ProtNLM"/>
    </source>
</evidence>